<evidence type="ECO:0000256" key="1">
    <source>
        <dbReference type="ARBA" id="ARBA00022729"/>
    </source>
</evidence>
<dbReference type="OrthoDB" id="9783375at2"/>
<keyword evidence="3" id="KW-0812">Transmembrane</keyword>
<evidence type="ECO:0008006" key="6">
    <source>
        <dbReference type="Google" id="ProtNLM"/>
    </source>
</evidence>
<dbReference type="Proteomes" id="UP000318053">
    <property type="component" value="Unassembled WGS sequence"/>
</dbReference>
<evidence type="ECO:0000313" key="4">
    <source>
        <dbReference type="EMBL" id="TWT67512.1"/>
    </source>
</evidence>
<protein>
    <recommendedName>
        <fullName evidence="6">Cytochrome c-552/4 domain-containing protein</fullName>
    </recommendedName>
</protein>
<dbReference type="RefSeq" id="WP_146391367.1">
    <property type="nucleotide sequence ID" value="NZ_SJPK01000004.1"/>
</dbReference>
<evidence type="ECO:0000256" key="2">
    <source>
        <dbReference type="SAM" id="MobiDB-lite"/>
    </source>
</evidence>
<dbReference type="PANTHER" id="PTHR35038:SF6">
    <property type="entry name" value="SURFACE LOCALIZED DECAHEME CYTOCHROME C LIPOPROTEIN"/>
    <property type="match status" value="1"/>
</dbReference>
<keyword evidence="3" id="KW-1133">Transmembrane helix</keyword>
<reference evidence="4 5" key="1">
    <citation type="submission" date="2019-02" db="EMBL/GenBank/DDBJ databases">
        <title>Deep-cultivation of Planctomycetes and their phenomic and genomic characterization uncovers novel biology.</title>
        <authorList>
            <person name="Wiegand S."/>
            <person name="Jogler M."/>
            <person name="Boedeker C."/>
            <person name="Pinto D."/>
            <person name="Vollmers J."/>
            <person name="Rivas-Marin E."/>
            <person name="Kohn T."/>
            <person name="Peeters S.H."/>
            <person name="Heuer A."/>
            <person name="Rast P."/>
            <person name="Oberbeckmann S."/>
            <person name="Bunk B."/>
            <person name="Jeske O."/>
            <person name="Meyerdierks A."/>
            <person name="Storesund J.E."/>
            <person name="Kallscheuer N."/>
            <person name="Luecker S."/>
            <person name="Lage O.M."/>
            <person name="Pohl T."/>
            <person name="Merkel B.J."/>
            <person name="Hornburger P."/>
            <person name="Mueller R.-W."/>
            <person name="Bruemmer F."/>
            <person name="Labrenz M."/>
            <person name="Spormann A.M."/>
            <person name="Op Den Camp H."/>
            <person name="Overmann J."/>
            <person name="Amann R."/>
            <person name="Jetten M.S.M."/>
            <person name="Mascher T."/>
            <person name="Medema M.H."/>
            <person name="Devos D.P."/>
            <person name="Kaster A.-K."/>
            <person name="Ovreas L."/>
            <person name="Rohde M."/>
            <person name="Galperin M.Y."/>
            <person name="Jogler C."/>
        </authorList>
    </citation>
    <scope>NUCLEOTIDE SEQUENCE [LARGE SCALE GENOMIC DNA]</scope>
    <source>
        <strain evidence="4 5">CA85</strain>
    </source>
</reference>
<dbReference type="AlphaFoldDB" id="A0A5C5Y1U0"/>
<evidence type="ECO:0000313" key="5">
    <source>
        <dbReference type="Proteomes" id="UP000318053"/>
    </source>
</evidence>
<keyword evidence="5" id="KW-1185">Reference proteome</keyword>
<organism evidence="4 5">
    <name type="scientific">Allorhodopirellula solitaria</name>
    <dbReference type="NCBI Taxonomy" id="2527987"/>
    <lineage>
        <taxon>Bacteria</taxon>
        <taxon>Pseudomonadati</taxon>
        <taxon>Planctomycetota</taxon>
        <taxon>Planctomycetia</taxon>
        <taxon>Pirellulales</taxon>
        <taxon>Pirellulaceae</taxon>
        <taxon>Allorhodopirellula</taxon>
    </lineage>
</organism>
<evidence type="ECO:0000256" key="3">
    <source>
        <dbReference type="SAM" id="Phobius"/>
    </source>
</evidence>
<comment type="caution">
    <text evidence="4">The sequence shown here is derived from an EMBL/GenBank/DDBJ whole genome shotgun (WGS) entry which is preliminary data.</text>
</comment>
<feature type="transmembrane region" description="Helical" evidence="3">
    <location>
        <begin position="625"/>
        <end position="646"/>
    </location>
</feature>
<dbReference type="InterPro" id="IPR051829">
    <property type="entry name" value="Multiheme_Cytochr_ET"/>
</dbReference>
<dbReference type="PANTHER" id="PTHR35038">
    <property type="entry name" value="DISSIMILATORY SULFITE REDUCTASE SIRA"/>
    <property type="match status" value="1"/>
</dbReference>
<keyword evidence="3" id="KW-0472">Membrane</keyword>
<dbReference type="EMBL" id="SJPK01000004">
    <property type="protein sequence ID" value="TWT67512.1"/>
    <property type="molecule type" value="Genomic_DNA"/>
</dbReference>
<dbReference type="SUPFAM" id="SSF48695">
    <property type="entry name" value="Multiheme cytochromes"/>
    <property type="match status" value="1"/>
</dbReference>
<proteinExistence type="predicted"/>
<dbReference type="InterPro" id="IPR036280">
    <property type="entry name" value="Multihaem_cyt_sf"/>
</dbReference>
<dbReference type="GO" id="GO:0016491">
    <property type="term" value="F:oxidoreductase activity"/>
    <property type="evidence" value="ECO:0007669"/>
    <property type="project" value="TreeGrafter"/>
</dbReference>
<feature type="region of interest" description="Disordered" evidence="2">
    <location>
        <begin position="148"/>
        <end position="176"/>
    </location>
</feature>
<sequence length="661" mass="72539">MIDSVARILICIGAVGIMLPHDASAAEAGRYASSDSDSGYDHWIDLYDTSNRKITKDSTLPYSPQNTCGRCHDDESISHGWHFNAFALESQQGRPSEPWIWTDSRTGTQLPMSYREQPESRKSMFDPREVGLTPWQMTMKFGARFPGGGFGTADQSTEKKKTAADNETTESDATADALSPRWALTGSLEIDCMACHATSSQYDFESRRHQIEDENFAWAPTAALHLATVDGRVSRIREGSDPEDEKTQAAVPQVSYDASRFSPDGKVFFDLVREPENNACYQCHSTVQVNEEGIEPRWIHDDDVHLRAGMQCVDCHRNGIDHDIVRGFSGQTHADDFSIGTLSCRGCHLGDESSAADDDPMSHELTRRAGRLGSPKPVHAGLPPVHFERLACTACHSGPVPREEATRLMTSLAHALGAKERRAGDEPPQILGPVYAKLDDGKIYPHKVTWPAFWGIREEGAITPLNPDDVYTWTRRPLRVRKNLKEELASDPEKFNEKVAEALAAIEEETGADQAVYVSSGKVYARDTDESGNESLEVLEDDFDEAKMVAWPIAHNVRPAGWSLGVDGCVECHSSDAPIFASTVTPLGPAPLQAEPVTMASLQGLDAFERARWNELFAGRSSFKVLVAVSLAVVLAILLIGLASVATKLTRHHGIEAEKGS</sequence>
<name>A0A5C5Y1U0_9BACT</name>
<dbReference type="Gene3D" id="1.10.1130.10">
    <property type="entry name" value="Flavocytochrome C3, Chain A"/>
    <property type="match status" value="1"/>
</dbReference>
<keyword evidence="1" id="KW-0732">Signal</keyword>
<gene>
    <name evidence="4" type="ORF">CA85_23630</name>
</gene>
<accession>A0A5C5Y1U0</accession>